<accession>A0A941FM79</accession>
<protein>
    <submittedName>
        <fullName evidence="1">Uncharacterized protein</fullName>
    </submittedName>
</protein>
<dbReference type="Proteomes" id="UP000680045">
    <property type="component" value="Unassembled WGS sequence"/>
</dbReference>
<evidence type="ECO:0000313" key="2">
    <source>
        <dbReference type="Proteomes" id="UP000680045"/>
    </source>
</evidence>
<reference evidence="1" key="1">
    <citation type="submission" date="2021-04" db="EMBL/GenBank/DDBJ databases">
        <title>Whole genome sequencing of Enterococci isolates from hospitalized patients.</title>
        <authorList>
            <person name="Ogoti B.M."/>
            <person name="Onyambu F.G."/>
        </authorList>
    </citation>
    <scope>NUCLEOTIDE SEQUENCE</scope>
    <source>
        <strain evidence="1">242</strain>
    </source>
</reference>
<evidence type="ECO:0000313" key="1">
    <source>
        <dbReference type="EMBL" id="MBR8645349.1"/>
    </source>
</evidence>
<sequence length="59" mass="6986">MDQFTVESVLNIIREFVPKDASISVADSEKYIYYQPSKQVDLRIKPGDLFSEKRRHIKR</sequence>
<organism evidence="1 2">
    <name type="scientific">Peribacillus frigoritolerans</name>
    <dbReference type="NCBI Taxonomy" id="450367"/>
    <lineage>
        <taxon>Bacteria</taxon>
        <taxon>Bacillati</taxon>
        <taxon>Bacillota</taxon>
        <taxon>Bacilli</taxon>
        <taxon>Bacillales</taxon>
        <taxon>Bacillaceae</taxon>
        <taxon>Peribacillus</taxon>
    </lineage>
</organism>
<proteinExistence type="predicted"/>
<dbReference type="EMBL" id="JAGTPW010000032">
    <property type="protein sequence ID" value="MBR8645349.1"/>
    <property type="molecule type" value="Genomic_DNA"/>
</dbReference>
<comment type="caution">
    <text evidence="1">The sequence shown here is derived from an EMBL/GenBank/DDBJ whole genome shotgun (WGS) entry which is preliminary data.</text>
</comment>
<gene>
    <name evidence="1" type="ORF">KEH51_17540</name>
</gene>
<name>A0A941FM79_9BACI</name>
<dbReference type="AlphaFoldDB" id="A0A941FM79"/>